<feature type="region of interest" description="Disordered" evidence="2">
    <location>
        <begin position="758"/>
        <end position="812"/>
    </location>
</feature>
<feature type="region of interest" description="Disordered" evidence="2">
    <location>
        <begin position="851"/>
        <end position="879"/>
    </location>
</feature>
<keyword evidence="5" id="KW-1185">Reference proteome</keyword>
<sequence>MRILAVRGHNLTSLAGTFAVDLNNGPLRRAGLFAITGPTGAGKSTILDALCLALFDAIPRLPTGRGEQSAAERDPKTLAANDVRGVLRRGAASGWAEVDFIGVDGHGYRARWEVRRARLKADGAVQAQSMSLSSLDGDQRFGDGKKSVLAEIEQRLGLSFEQFRRAVLLAQGDFATFLKAPATERSALLELLTGTEIYSALSKAAHERERREKQALDNLVAQGGGIGVLAAEARAELETERQRADAAVADADRLVEKARAALDWWTQDRRLAEAEQTAQDASAHADAAWQRAEPRRAVAALRRRAQPLRPLIADADRLAQAVAQARHAEEDATAARAAAQQALAAATDRLTVAASQAEAANAARLRAEPALAQAAELDGRIAALAREAEEAQTHATDAEAQARAAAEAFRRADAALTAGRERVTALTAALAAQDALAPLAGQWARWDAALLRVADADTRRRAAEAEAQRLATALAALDDQAESAQAAVAAAQADLDAAGRALAGVEAEPAPALDAVLTQRRATLDRRDRLRGLAALAEQTAQRRAEAARWRAERAARREEDARETAAAAACAAEANAKQAARDEADDTLRRLRLIQREDVDSLRRRLVAGEACPVCGSDHHPWAGDGAPLAQLRDVTRDQEQRVAALARDHTDALARQAGHEATARAARSAVAGLDERLDVLDRALDTDGARWTRERSALVALLTGPEVPTPPLPMPLTADALPATPEAGALAEWLAEFDTRLEALAEEEARTLDHRKRLDAAREAQTQAGDRLRRAGEAQSRVAREREATGNAQRLADGNRDHARRDGDTARSELAEPLAFLPDWRAALDRDPAAFRAEWSVRVAAYQNQRDERADQERGVADSERRAERAQADHSGAAALAETARQRCHGLTDRLDALRTERAGLLDGQPVAERRAALDAQQRQTDSAAQQAALERQDAAARLTAAAHLVERSHAAAIAADQAAVEARDRLTDALTASGLSDAEARHATAQPEAEGLAEDHALAELETARRDAALVLAERRRQRADHRDRQPPHAARSTEDGEGEVDTSGLTGAEAALTDAINHQDAARQRQGAARGRLTADDENRARLADLTIAIDAQKSQHALWASLSGLIGSADGQKMRNFAQSLSLDRLLAHANRHLDELARRYRLERVPGANLDIQVIDREMGDERRGVHSLSGGELFLVSLALALGLSAMAAGSAGGIGTLFIDEGFGTLDPDSLDVALSCLEALQAGGRQVGVISHVPAMVERIGAQVRVSPLGGGRSRVTVLASGLEVETNAET</sequence>
<dbReference type="OrthoDB" id="9795626at2"/>
<gene>
    <name evidence="4" type="ORF">EJ903_15690</name>
</gene>
<dbReference type="RefSeq" id="WP_126617294.1">
    <property type="nucleotide sequence ID" value="NZ_RXMA01000015.1"/>
</dbReference>
<proteinExistence type="predicted"/>
<keyword evidence="4" id="KW-0540">Nuclease</keyword>
<dbReference type="GO" id="GO:0006302">
    <property type="term" value="P:double-strand break repair"/>
    <property type="evidence" value="ECO:0007669"/>
    <property type="project" value="InterPro"/>
</dbReference>
<dbReference type="Pfam" id="PF13558">
    <property type="entry name" value="SbcC_Walker_B"/>
    <property type="match status" value="1"/>
</dbReference>
<accession>A0A3S0K362</accession>
<evidence type="ECO:0000313" key="5">
    <source>
        <dbReference type="Proteomes" id="UP000277007"/>
    </source>
</evidence>
<feature type="region of interest" description="Disordered" evidence="2">
    <location>
        <begin position="1023"/>
        <end position="1051"/>
    </location>
</feature>
<evidence type="ECO:0000313" key="4">
    <source>
        <dbReference type="EMBL" id="RTR18396.1"/>
    </source>
</evidence>
<dbReference type="Proteomes" id="UP000277007">
    <property type="component" value="Unassembled WGS sequence"/>
</dbReference>
<keyword evidence="4" id="KW-0378">Hydrolase</keyword>
<feature type="coiled-coil region" evidence="1">
    <location>
        <begin position="230"/>
        <end position="257"/>
    </location>
</feature>
<feature type="compositionally biased region" description="Basic and acidic residues" evidence="2">
    <location>
        <begin position="799"/>
        <end position="812"/>
    </location>
</feature>
<name>A0A3S0K362_9PROT</name>
<keyword evidence="1" id="KW-0175">Coiled coil</keyword>
<dbReference type="Pfam" id="PF13476">
    <property type="entry name" value="AAA_23"/>
    <property type="match status" value="1"/>
</dbReference>
<dbReference type="EMBL" id="RXMA01000015">
    <property type="protein sequence ID" value="RTR18396.1"/>
    <property type="molecule type" value="Genomic_DNA"/>
</dbReference>
<feature type="compositionally biased region" description="Basic and acidic residues" evidence="2">
    <location>
        <begin position="851"/>
        <end position="874"/>
    </location>
</feature>
<dbReference type="SUPFAM" id="SSF52540">
    <property type="entry name" value="P-loop containing nucleoside triphosphate hydrolases"/>
    <property type="match status" value="1"/>
</dbReference>
<comment type="caution">
    <text evidence="4">The sequence shown here is derived from an EMBL/GenBank/DDBJ whole genome shotgun (WGS) entry which is preliminary data.</text>
</comment>
<keyword evidence="4" id="KW-0269">Exonuclease</keyword>
<feature type="compositionally biased region" description="Basic and acidic residues" evidence="2">
    <location>
        <begin position="1028"/>
        <end position="1042"/>
    </location>
</feature>
<feature type="compositionally biased region" description="Basic and acidic residues" evidence="2">
    <location>
        <begin position="772"/>
        <end position="790"/>
    </location>
</feature>
<evidence type="ECO:0000256" key="2">
    <source>
        <dbReference type="SAM" id="MobiDB-lite"/>
    </source>
</evidence>
<protein>
    <submittedName>
        <fullName evidence="4">Exonuclease</fullName>
    </submittedName>
</protein>
<evidence type="ECO:0000259" key="3">
    <source>
        <dbReference type="Pfam" id="PF13476"/>
    </source>
</evidence>
<dbReference type="Gene3D" id="3.40.50.300">
    <property type="entry name" value="P-loop containing nucleotide triphosphate hydrolases"/>
    <property type="match status" value="2"/>
</dbReference>
<reference evidence="4 5" key="1">
    <citation type="submission" date="2018-12" db="EMBL/GenBank/DDBJ databases">
        <authorList>
            <person name="Yang Y."/>
        </authorList>
    </citation>
    <scope>NUCLEOTIDE SEQUENCE [LARGE SCALE GENOMIC DNA]</scope>
    <source>
        <strain evidence="4 5">L-25-5w-1</strain>
    </source>
</reference>
<organism evidence="4 5">
    <name type="scientific">Azospirillum griseum</name>
    <dbReference type="NCBI Taxonomy" id="2496639"/>
    <lineage>
        <taxon>Bacteria</taxon>
        <taxon>Pseudomonadati</taxon>
        <taxon>Pseudomonadota</taxon>
        <taxon>Alphaproteobacteria</taxon>
        <taxon>Rhodospirillales</taxon>
        <taxon>Azospirillaceae</taxon>
        <taxon>Azospirillum</taxon>
    </lineage>
</organism>
<feature type="coiled-coil region" evidence="1">
    <location>
        <begin position="453"/>
        <end position="508"/>
    </location>
</feature>
<dbReference type="GO" id="GO:0016887">
    <property type="term" value="F:ATP hydrolysis activity"/>
    <property type="evidence" value="ECO:0007669"/>
    <property type="project" value="InterPro"/>
</dbReference>
<dbReference type="InterPro" id="IPR027417">
    <property type="entry name" value="P-loop_NTPase"/>
</dbReference>
<dbReference type="InterPro" id="IPR038729">
    <property type="entry name" value="Rad50/SbcC_AAA"/>
</dbReference>
<evidence type="ECO:0000256" key="1">
    <source>
        <dbReference type="SAM" id="Coils"/>
    </source>
</evidence>
<feature type="domain" description="Rad50/SbcC-type AAA" evidence="3">
    <location>
        <begin position="29"/>
        <end position="214"/>
    </location>
</feature>
<dbReference type="PANTHER" id="PTHR32114">
    <property type="entry name" value="ABC TRANSPORTER ABCH.3"/>
    <property type="match status" value="1"/>
</dbReference>
<dbReference type="GO" id="GO:0004527">
    <property type="term" value="F:exonuclease activity"/>
    <property type="evidence" value="ECO:0007669"/>
    <property type="project" value="UniProtKB-KW"/>
</dbReference>
<feature type="coiled-coil region" evidence="1">
    <location>
        <begin position="374"/>
        <end position="408"/>
    </location>
</feature>
<dbReference type="PANTHER" id="PTHR32114:SF2">
    <property type="entry name" value="ABC TRANSPORTER ABCH.3"/>
    <property type="match status" value="1"/>
</dbReference>